<feature type="signal peptide" evidence="2">
    <location>
        <begin position="1"/>
        <end position="22"/>
    </location>
</feature>
<keyword evidence="2" id="KW-0732">Signal</keyword>
<name>Q212F9_RHOPB</name>
<accession>Q212F9</accession>
<protein>
    <submittedName>
        <fullName evidence="3">Uncharacterized protein</fullName>
    </submittedName>
</protein>
<dbReference type="STRING" id="316056.RPC_3185"/>
<reference evidence="3" key="1">
    <citation type="submission" date="2006-03" db="EMBL/GenBank/DDBJ databases">
        <title>Complete sequence of Rhodopseudomonas palustris BisB18.</title>
        <authorList>
            <consortium name="US DOE Joint Genome Institute"/>
            <person name="Copeland A."/>
            <person name="Lucas S."/>
            <person name="Lapidus A."/>
            <person name="Barry K."/>
            <person name="Detter J.C."/>
            <person name="Glavina del Rio T."/>
            <person name="Hammon N."/>
            <person name="Israni S."/>
            <person name="Dalin E."/>
            <person name="Tice H."/>
            <person name="Pitluck S."/>
            <person name="Chain P."/>
            <person name="Malfatti S."/>
            <person name="Shin M."/>
            <person name="Vergez L."/>
            <person name="Schmutz J."/>
            <person name="Larimer F."/>
            <person name="Land M."/>
            <person name="Hauser L."/>
            <person name="Pelletier D.A."/>
            <person name="Kyrpides N."/>
            <person name="Anderson I."/>
            <person name="Oda Y."/>
            <person name="Harwood C.S."/>
            <person name="Richardson P."/>
        </authorList>
    </citation>
    <scope>NUCLEOTIDE SEQUENCE [LARGE SCALE GENOMIC DNA]</scope>
    <source>
        <strain evidence="3">BisB18</strain>
    </source>
</reference>
<dbReference type="HOGENOM" id="CLU_145244_1_0_5"/>
<dbReference type="AlphaFoldDB" id="Q212F9"/>
<evidence type="ECO:0000256" key="1">
    <source>
        <dbReference type="SAM" id="MobiDB-lite"/>
    </source>
</evidence>
<feature type="region of interest" description="Disordered" evidence="1">
    <location>
        <begin position="80"/>
        <end position="101"/>
    </location>
</feature>
<gene>
    <name evidence="3" type="ordered locus">RPC_3185</name>
</gene>
<proteinExistence type="predicted"/>
<dbReference type="EMBL" id="CP000301">
    <property type="protein sequence ID" value="ABD88727.1"/>
    <property type="molecule type" value="Genomic_DNA"/>
</dbReference>
<organism evidence="3">
    <name type="scientific">Rhodopseudomonas palustris (strain BisB18)</name>
    <dbReference type="NCBI Taxonomy" id="316056"/>
    <lineage>
        <taxon>Bacteria</taxon>
        <taxon>Pseudomonadati</taxon>
        <taxon>Pseudomonadota</taxon>
        <taxon>Alphaproteobacteria</taxon>
        <taxon>Hyphomicrobiales</taxon>
        <taxon>Nitrobacteraceae</taxon>
        <taxon>Rhodopseudomonas</taxon>
    </lineage>
</organism>
<feature type="chain" id="PRO_5004199710" evidence="2">
    <location>
        <begin position="23"/>
        <end position="101"/>
    </location>
</feature>
<evidence type="ECO:0000256" key="2">
    <source>
        <dbReference type="SAM" id="SignalP"/>
    </source>
</evidence>
<sequence>MAATKMLLIAAASLSLAAPAVAQEGTEAQRDACMPDAFRLCSSAIPDASRVESCLRNAGPRLSSACYAVFNPPGANKPVRTARRQVARPANEMVRPVDVED</sequence>
<dbReference type="RefSeq" id="WP_011473616.1">
    <property type="nucleotide sequence ID" value="NC_007925.1"/>
</dbReference>
<dbReference type="eggNOG" id="ENOG5030YYN">
    <property type="taxonomic scope" value="Bacteria"/>
</dbReference>
<dbReference type="KEGG" id="rpc:RPC_3185"/>
<evidence type="ECO:0000313" key="3">
    <source>
        <dbReference type="EMBL" id="ABD88727.1"/>
    </source>
</evidence>